<evidence type="ECO:0000313" key="3">
    <source>
        <dbReference type="Proteomes" id="UP000194360"/>
    </source>
</evidence>
<feature type="compositionally biased region" description="Basic and acidic residues" evidence="1">
    <location>
        <begin position="226"/>
        <end position="325"/>
    </location>
</feature>
<feature type="region of interest" description="Disordered" evidence="1">
    <location>
        <begin position="1"/>
        <end position="36"/>
    </location>
</feature>
<dbReference type="AlphaFoldDB" id="A0A1Y2N6R3"/>
<dbReference type="STRING" id="2074.BG845_00767"/>
<gene>
    <name evidence="2" type="ORF">BG845_00767</name>
</gene>
<evidence type="ECO:0000256" key="1">
    <source>
        <dbReference type="SAM" id="MobiDB-lite"/>
    </source>
</evidence>
<keyword evidence="3" id="KW-1185">Reference proteome</keyword>
<evidence type="ECO:0000313" key="2">
    <source>
        <dbReference type="EMBL" id="OSY43162.1"/>
    </source>
</evidence>
<accession>A0A1Y2N6R3</accession>
<dbReference type="OrthoDB" id="3541690at2"/>
<name>A0A1Y2N6R3_PSEAH</name>
<dbReference type="EMBL" id="MIGB01000003">
    <property type="protein sequence ID" value="OSY43162.1"/>
    <property type="molecule type" value="Genomic_DNA"/>
</dbReference>
<feature type="region of interest" description="Disordered" evidence="1">
    <location>
        <begin position="184"/>
        <end position="347"/>
    </location>
</feature>
<reference evidence="2 3" key="1">
    <citation type="submission" date="2016-09" db="EMBL/GenBank/DDBJ databases">
        <title>Pseudonocardia autotrophica DSM535, a candidate organism with high potential of specific P450 cytochromes.</title>
        <authorList>
            <person name="Grumaz C."/>
            <person name="Vainshtein Y."/>
            <person name="Kirstahler P."/>
            <person name="Sohn K."/>
        </authorList>
    </citation>
    <scope>NUCLEOTIDE SEQUENCE [LARGE SCALE GENOMIC DNA]</scope>
    <source>
        <strain evidence="2 3">DSM 535</strain>
    </source>
</reference>
<feature type="compositionally biased region" description="Low complexity" evidence="1">
    <location>
        <begin position="329"/>
        <end position="338"/>
    </location>
</feature>
<feature type="compositionally biased region" description="Low complexity" evidence="1">
    <location>
        <begin position="26"/>
        <end position="36"/>
    </location>
</feature>
<dbReference type="RefSeq" id="WP_085911090.1">
    <property type="nucleotide sequence ID" value="NZ_AP018920.1"/>
</dbReference>
<dbReference type="Proteomes" id="UP000194360">
    <property type="component" value="Unassembled WGS sequence"/>
</dbReference>
<proteinExistence type="predicted"/>
<organism evidence="2 3">
    <name type="scientific">Pseudonocardia autotrophica</name>
    <name type="common">Amycolata autotrophica</name>
    <name type="synonym">Nocardia autotrophica</name>
    <dbReference type="NCBI Taxonomy" id="2074"/>
    <lineage>
        <taxon>Bacteria</taxon>
        <taxon>Bacillati</taxon>
        <taxon>Actinomycetota</taxon>
        <taxon>Actinomycetes</taxon>
        <taxon>Pseudonocardiales</taxon>
        <taxon>Pseudonocardiaceae</taxon>
        <taxon>Pseudonocardia</taxon>
    </lineage>
</organism>
<protein>
    <submittedName>
        <fullName evidence="2">Uncharacterized protein</fullName>
    </submittedName>
</protein>
<comment type="caution">
    <text evidence="2">The sequence shown here is derived from an EMBL/GenBank/DDBJ whole genome shotgun (WGS) entry which is preliminary data.</text>
</comment>
<sequence length="347" mass="37094">MGWDEDTAPGSHPGTGGPPVPGSGSGSAAASAVADAAARLHRIPPEDFVAARDALVAEARAAGDRASATEIAGFKRPTRAAWLANLLVAEAPDEVDGLLDLAAPLADAQQSLDGAALRRVSAQRNALVGSLARRAAQLGRATGRRIEPALEREVRVVLESALADEELAARVRSGRLVRFERHSGFGPLAGAPDPDTQQAAGIRTAPEPTVRRAQPDPPARGRSAARRQEREQDAALRRAREQQERRQKAVADAEDLLERTRLGANDAVRERDDARERADAATGRRDDAHRRVEELRAELDRARSAVTAADREAKSAEREADDAARRARSTAAEVARAEQAVEDLREL</sequence>